<evidence type="ECO:0000259" key="4">
    <source>
        <dbReference type="Pfam" id="PF01370"/>
    </source>
</evidence>
<evidence type="ECO:0000313" key="5">
    <source>
        <dbReference type="EMBL" id="TDZ78642.1"/>
    </source>
</evidence>
<dbReference type="Gene3D" id="3.40.50.720">
    <property type="entry name" value="NAD(P)-binding Rossmann-like Domain"/>
    <property type="match status" value="1"/>
</dbReference>
<feature type="domain" description="NAD-dependent epimerase/dehydratase" evidence="4">
    <location>
        <begin position="20"/>
        <end position="245"/>
    </location>
</feature>
<accession>A0A4R8RW15</accession>
<dbReference type="Pfam" id="PF01370">
    <property type="entry name" value="Epimerase"/>
    <property type="match status" value="1"/>
</dbReference>
<evidence type="ECO:0000256" key="2">
    <source>
        <dbReference type="ARBA" id="ARBA00023002"/>
    </source>
</evidence>
<sequence length="365" mass="38825">MQFSVWTLVYLEVGVTSDRVLVTGAFGLVGSAVVDALAARGCVVVATDLGTPANRQSAQRVPAGVEVRWADLTSESEVTSLVESTAPTAIVHLAALIPPFCYANRRLAQAVNVGATGFLLSAAASLDSPPRLVLASSVAVYGARNPHRDKGLLTADTPVNPSDLYGAHKVAAENLVRSSGLDWVVLRLGGVLTAAPRWSIDPNLLRFEAVLPSDGRIQTVDVRDVAQAFCAAISTSHVHEVFLIGGDSSHRTTQSSVASETAAAMGLAGGIPAGRPGDPDEDRSWFVTDWMDTERSQQVLGFQRHSLPAMHAETSVAVGWRRGPIRLAAPIVRAVLKTQSPYRGMGGQFADPWRAIERCWGDPQY</sequence>
<dbReference type="InterPro" id="IPR036291">
    <property type="entry name" value="NAD(P)-bd_dom_sf"/>
</dbReference>
<dbReference type="PANTHER" id="PTHR43103">
    <property type="entry name" value="NUCLEOSIDE-DIPHOSPHATE-SUGAR EPIMERASE"/>
    <property type="match status" value="1"/>
</dbReference>
<evidence type="ECO:0000256" key="3">
    <source>
        <dbReference type="ARBA" id="ARBA00023027"/>
    </source>
</evidence>
<gene>
    <name evidence="5" type="primary">galE_3</name>
    <name evidence="5" type="ORF">DE4585_04479</name>
</gene>
<dbReference type="EMBL" id="PECH01000009">
    <property type="protein sequence ID" value="TDZ78642.1"/>
    <property type="molecule type" value="Genomic_DNA"/>
</dbReference>
<dbReference type="Proteomes" id="UP000295117">
    <property type="component" value="Unassembled WGS sequence"/>
</dbReference>
<keyword evidence="3" id="KW-0520">NAD</keyword>
<dbReference type="PANTHER" id="PTHR43103:SF5">
    <property type="entry name" value="4-EPIMERASE, PUTATIVE (AFU_ORTHOLOGUE AFUA_7G00360)-RELATED"/>
    <property type="match status" value="1"/>
</dbReference>
<keyword evidence="5" id="KW-0413">Isomerase</keyword>
<dbReference type="GO" id="GO:0016491">
    <property type="term" value="F:oxidoreductase activity"/>
    <property type="evidence" value="ECO:0007669"/>
    <property type="project" value="UniProtKB-KW"/>
</dbReference>
<keyword evidence="2" id="KW-0560">Oxidoreductase</keyword>
<reference evidence="5 6" key="1">
    <citation type="journal article" date="2019" name="Sci. Rep.">
        <title>Extended insight into the Mycobacterium chelonae-abscessus complex through whole genome sequencing of Mycobacterium salmoniphilum outbreak and Mycobacterium salmoniphilum-like strains.</title>
        <authorList>
            <person name="Behra P.R.K."/>
            <person name="Das S."/>
            <person name="Pettersson B.M.F."/>
            <person name="Shirreff L."/>
            <person name="DuCote T."/>
            <person name="Jacobsson K.G."/>
            <person name="Ennis D.G."/>
            <person name="Kirsebom L.A."/>
        </authorList>
    </citation>
    <scope>NUCLEOTIDE SEQUENCE [LARGE SCALE GENOMIC DNA]</scope>
    <source>
        <strain evidence="5 6">DE 4585</strain>
    </source>
</reference>
<dbReference type="SUPFAM" id="SSF51735">
    <property type="entry name" value="NAD(P)-binding Rossmann-fold domains"/>
    <property type="match status" value="1"/>
</dbReference>
<protein>
    <submittedName>
        <fullName evidence="5">UDP-glucose 4-epimerase</fullName>
        <ecNumber evidence="5">5.1.3.2</ecNumber>
    </submittedName>
</protein>
<dbReference type="InterPro" id="IPR001509">
    <property type="entry name" value="Epimerase_deHydtase"/>
</dbReference>
<comment type="similarity">
    <text evidence="1">Belongs to the NAD(P)-dependent epimerase/dehydratase family.</text>
</comment>
<dbReference type="AlphaFoldDB" id="A0A4R8RW15"/>
<proteinExistence type="inferred from homology"/>
<evidence type="ECO:0000313" key="6">
    <source>
        <dbReference type="Proteomes" id="UP000295117"/>
    </source>
</evidence>
<dbReference type="RefSeq" id="WP_134073534.1">
    <property type="nucleotide sequence ID" value="NZ_PECH01000009.1"/>
</dbReference>
<comment type="caution">
    <text evidence="5">The sequence shown here is derived from an EMBL/GenBank/DDBJ whole genome shotgun (WGS) entry which is preliminary data.</text>
</comment>
<evidence type="ECO:0000256" key="1">
    <source>
        <dbReference type="ARBA" id="ARBA00007637"/>
    </source>
</evidence>
<dbReference type="GO" id="GO:0003978">
    <property type="term" value="F:UDP-glucose 4-epimerase activity"/>
    <property type="evidence" value="ECO:0007669"/>
    <property type="project" value="UniProtKB-EC"/>
</dbReference>
<organism evidence="5 6">
    <name type="scientific">Mycobacteroides salmoniphilum</name>
    <dbReference type="NCBI Taxonomy" id="404941"/>
    <lineage>
        <taxon>Bacteria</taxon>
        <taxon>Bacillati</taxon>
        <taxon>Actinomycetota</taxon>
        <taxon>Actinomycetes</taxon>
        <taxon>Mycobacteriales</taxon>
        <taxon>Mycobacteriaceae</taxon>
        <taxon>Mycobacteroides</taxon>
    </lineage>
</organism>
<dbReference type="EC" id="5.1.3.2" evidence="5"/>
<dbReference type="CDD" id="cd08946">
    <property type="entry name" value="SDR_e"/>
    <property type="match status" value="1"/>
</dbReference>
<name>A0A4R8RW15_9MYCO</name>